<evidence type="ECO:0000256" key="6">
    <source>
        <dbReference type="ARBA" id="ARBA00047942"/>
    </source>
</evidence>
<dbReference type="PANTHER" id="PTHR30481:SF3">
    <property type="entry name" value="DNA ADENINE METHYLASE"/>
    <property type="match status" value="1"/>
</dbReference>
<evidence type="ECO:0000256" key="7">
    <source>
        <dbReference type="RuleBase" id="RU361257"/>
    </source>
</evidence>
<evidence type="ECO:0000256" key="4">
    <source>
        <dbReference type="ARBA" id="ARBA00022679"/>
    </source>
</evidence>
<proteinExistence type="inferred from homology"/>
<sequence>MTRQALKPFLKWAGGKRWLFETGQFTLPTVTGRYIEPFLGGGAVFFANRPKKAILSDSNDRLIELFVVIRDELKEFEALLRKHANSHSKEYYYEMRSKRLRKPTARAAQFLYLNRTCWNGLYRENLKGQFNVPIGTKQTVIFDTDDFSAWSKALQGARVEHRDFEVAIDEAREGDFIFVDPPYTVRHNMNGFVKYNQKIFAWCDQVRLRNALQRASERGASFAMTNADHESIKDLYAGFGYQRQLGRHSVIAGQSVHRAYSTELLITG</sequence>
<dbReference type="PRINTS" id="PR00505">
    <property type="entry name" value="D12N6MTFRASE"/>
</dbReference>
<comment type="catalytic activity">
    <reaction evidence="6 7">
        <text>a 2'-deoxyadenosine in DNA + S-adenosyl-L-methionine = an N(6)-methyl-2'-deoxyadenosine in DNA + S-adenosyl-L-homocysteine + H(+)</text>
        <dbReference type="Rhea" id="RHEA:15197"/>
        <dbReference type="Rhea" id="RHEA-COMP:12418"/>
        <dbReference type="Rhea" id="RHEA-COMP:12419"/>
        <dbReference type="ChEBI" id="CHEBI:15378"/>
        <dbReference type="ChEBI" id="CHEBI:57856"/>
        <dbReference type="ChEBI" id="CHEBI:59789"/>
        <dbReference type="ChEBI" id="CHEBI:90615"/>
        <dbReference type="ChEBI" id="CHEBI:90616"/>
        <dbReference type="EC" id="2.1.1.72"/>
    </reaction>
</comment>
<keyword evidence="4 7" id="KW-0808">Transferase</keyword>
<dbReference type="PANTHER" id="PTHR30481">
    <property type="entry name" value="DNA ADENINE METHYLASE"/>
    <property type="match status" value="1"/>
</dbReference>
<dbReference type="Pfam" id="PF02086">
    <property type="entry name" value="MethyltransfD12"/>
    <property type="match status" value="1"/>
</dbReference>
<organism evidence="8 9">
    <name type="scientific">Microvirga terricola</name>
    <dbReference type="NCBI Taxonomy" id="2719797"/>
    <lineage>
        <taxon>Bacteria</taxon>
        <taxon>Pseudomonadati</taxon>
        <taxon>Pseudomonadota</taxon>
        <taxon>Alphaproteobacteria</taxon>
        <taxon>Hyphomicrobiales</taxon>
        <taxon>Methylobacteriaceae</taxon>
        <taxon>Microvirga</taxon>
    </lineage>
</organism>
<dbReference type="InterPro" id="IPR012327">
    <property type="entry name" value="MeTrfase_D12"/>
</dbReference>
<evidence type="ECO:0000256" key="3">
    <source>
        <dbReference type="ARBA" id="ARBA00022603"/>
    </source>
</evidence>
<dbReference type="InterPro" id="IPR029063">
    <property type="entry name" value="SAM-dependent_MTases_sf"/>
</dbReference>
<dbReference type="Gene3D" id="1.10.1020.10">
    <property type="entry name" value="Adenine-specific Methyltransferase, Domain 2"/>
    <property type="match status" value="1"/>
</dbReference>
<dbReference type="InterPro" id="IPR012263">
    <property type="entry name" value="M_m6A_EcoRV"/>
</dbReference>
<protein>
    <recommendedName>
        <fullName evidence="2 7">Site-specific DNA-methyltransferase (adenine-specific)</fullName>
        <ecNumber evidence="2 7">2.1.1.72</ecNumber>
    </recommendedName>
</protein>
<dbReference type="NCBIfam" id="TIGR00571">
    <property type="entry name" value="dam"/>
    <property type="match status" value="1"/>
</dbReference>
<dbReference type="GO" id="GO:0032259">
    <property type="term" value="P:methylation"/>
    <property type="evidence" value="ECO:0007669"/>
    <property type="project" value="UniProtKB-KW"/>
</dbReference>
<dbReference type="PIRSF" id="PIRSF000398">
    <property type="entry name" value="M_m6A_EcoRV"/>
    <property type="match status" value="1"/>
</dbReference>
<comment type="similarity">
    <text evidence="1 7">Belongs to the N(4)/N(6)-methyltransferase family.</text>
</comment>
<evidence type="ECO:0000256" key="2">
    <source>
        <dbReference type="ARBA" id="ARBA00011900"/>
    </source>
</evidence>
<dbReference type="Gene3D" id="3.40.50.150">
    <property type="entry name" value="Vaccinia Virus protein VP39"/>
    <property type="match status" value="1"/>
</dbReference>
<dbReference type="EMBL" id="JAATJS010000002">
    <property type="protein sequence ID" value="NIX76476.1"/>
    <property type="molecule type" value="Genomic_DNA"/>
</dbReference>
<dbReference type="Proteomes" id="UP000707352">
    <property type="component" value="Unassembled WGS sequence"/>
</dbReference>
<dbReference type="RefSeq" id="WP_167672352.1">
    <property type="nucleotide sequence ID" value="NZ_JAATJS010000002.1"/>
</dbReference>
<reference evidence="8 9" key="1">
    <citation type="submission" date="2020-03" db="EMBL/GenBank/DDBJ databases">
        <title>The genome sequence of Microvirga sp. c23x22.</title>
        <authorList>
            <person name="Zhang X."/>
        </authorList>
    </citation>
    <scope>NUCLEOTIDE SEQUENCE [LARGE SCALE GENOMIC DNA]</scope>
    <source>
        <strain evidence="9">c23x22</strain>
    </source>
</reference>
<dbReference type="InterPro" id="IPR023095">
    <property type="entry name" value="Ade_MeTrfase_dom_2"/>
</dbReference>
<dbReference type="GO" id="GO:0009007">
    <property type="term" value="F:site-specific DNA-methyltransferase (adenine-specific) activity"/>
    <property type="evidence" value="ECO:0007669"/>
    <property type="project" value="UniProtKB-EC"/>
</dbReference>
<dbReference type="EC" id="2.1.1.72" evidence="2 7"/>
<evidence type="ECO:0000256" key="1">
    <source>
        <dbReference type="ARBA" id="ARBA00006594"/>
    </source>
</evidence>
<keyword evidence="9" id="KW-1185">Reference proteome</keyword>
<evidence type="ECO:0000313" key="8">
    <source>
        <dbReference type="EMBL" id="NIX76476.1"/>
    </source>
</evidence>
<gene>
    <name evidence="8" type="ORF">HB375_07570</name>
</gene>
<dbReference type="PROSITE" id="PS00092">
    <property type="entry name" value="N6_MTASE"/>
    <property type="match status" value="1"/>
</dbReference>
<keyword evidence="5 7" id="KW-0949">S-adenosyl-L-methionine</keyword>
<name>A0ABX0VBP3_9HYPH</name>
<keyword evidence="3 7" id="KW-0489">Methyltransferase</keyword>
<evidence type="ECO:0000313" key="9">
    <source>
        <dbReference type="Proteomes" id="UP000707352"/>
    </source>
</evidence>
<dbReference type="InterPro" id="IPR002052">
    <property type="entry name" value="DNA_methylase_N6_adenine_CS"/>
</dbReference>
<accession>A0ABX0VBP3</accession>
<dbReference type="SUPFAM" id="SSF53335">
    <property type="entry name" value="S-adenosyl-L-methionine-dependent methyltransferases"/>
    <property type="match status" value="1"/>
</dbReference>
<evidence type="ECO:0000256" key="5">
    <source>
        <dbReference type="ARBA" id="ARBA00022691"/>
    </source>
</evidence>
<comment type="caution">
    <text evidence="8">The sequence shown here is derived from an EMBL/GenBank/DDBJ whole genome shotgun (WGS) entry which is preliminary data.</text>
</comment>